<dbReference type="EMBL" id="QZJZ01000072">
    <property type="protein sequence ID" value="RJP58003.1"/>
    <property type="molecule type" value="Genomic_DNA"/>
</dbReference>
<organism evidence="4 5">
    <name type="scientific">Candidatus Auribacter fodinae</name>
    <dbReference type="NCBI Taxonomy" id="2093366"/>
    <lineage>
        <taxon>Bacteria</taxon>
        <taxon>Pseudomonadati</taxon>
        <taxon>Candidatus Auribacterota</taxon>
        <taxon>Candidatus Auribacteria</taxon>
        <taxon>Candidatus Auribacterales</taxon>
        <taxon>Candidatus Auribacteraceae</taxon>
        <taxon>Candidatus Auribacter</taxon>
    </lineage>
</organism>
<dbReference type="PANTHER" id="PTHR43626">
    <property type="entry name" value="ACYL-COA N-ACYLTRANSFERASE"/>
    <property type="match status" value="1"/>
</dbReference>
<evidence type="ECO:0000259" key="3">
    <source>
        <dbReference type="PROSITE" id="PS51186"/>
    </source>
</evidence>
<protein>
    <submittedName>
        <fullName evidence="4">N-acetyltransferase</fullName>
    </submittedName>
</protein>
<gene>
    <name evidence="4" type="ORF">C4541_08985</name>
</gene>
<dbReference type="NCBIfam" id="NF005840">
    <property type="entry name" value="PRK07757.1"/>
    <property type="match status" value="1"/>
</dbReference>
<keyword evidence="2" id="KW-0012">Acyltransferase</keyword>
<dbReference type="InterPro" id="IPR016181">
    <property type="entry name" value="Acyl_CoA_acyltransferase"/>
</dbReference>
<sequence length="155" mass="17649">MGNVTIIKPSLKHAQGIKDLIDFYSQRRIVLPRSIADIYEKIRIFWVAVDEEGTVVGCVGLQFCWNDLAEIKSLAVREDYHGKGIGRTLVEYCLAEAREFGARKVFALTYVSDFFKNLGFVSISKDDLPHKVWSECINCQHFPNCDEEAVEMILS</sequence>
<dbReference type="InterPro" id="IPR000182">
    <property type="entry name" value="GNAT_dom"/>
</dbReference>
<evidence type="ECO:0000256" key="2">
    <source>
        <dbReference type="ARBA" id="ARBA00023315"/>
    </source>
</evidence>
<dbReference type="SUPFAM" id="SSF55729">
    <property type="entry name" value="Acyl-CoA N-acyltransferases (Nat)"/>
    <property type="match status" value="1"/>
</dbReference>
<dbReference type="InterPro" id="IPR045039">
    <property type="entry name" value="NSI-like"/>
</dbReference>
<dbReference type="PANTHER" id="PTHR43626:SF4">
    <property type="entry name" value="GCN5-RELATED N-ACETYLTRANSFERASE 2, CHLOROPLASTIC"/>
    <property type="match status" value="1"/>
</dbReference>
<keyword evidence="1 4" id="KW-0808">Transferase</keyword>
<proteinExistence type="predicted"/>
<comment type="caution">
    <text evidence="4">The sequence shown here is derived from an EMBL/GenBank/DDBJ whole genome shotgun (WGS) entry which is preliminary data.</text>
</comment>
<evidence type="ECO:0000313" key="4">
    <source>
        <dbReference type="EMBL" id="RJP58003.1"/>
    </source>
</evidence>
<accession>A0A3A4R050</accession>
<dbReference type="CDD" id="cd04301">
    <property type="entry name" value="NAT_SF"/>
    <property type="match status" value="1"/>
</dbReference>
<dbReference type="GO" id="GO:0005737">
    <property type="term" value="C:cytoplasm"/>
    <property type="evidence" value="ECO:0007669"/>
    <property type="project" value="TreeGrafter"/>
</dbReference>
<evidence type="ECO:0000313" key="5">
    <source>
        <dbReference type="Proteomes" id="UP000266426"/>
    </source>
</evidence>
<evidence type="ECO:0000256" key="1">
    <source>
        <dbReference type="ARBA" id="ARBA00022679"/>
    </source>
</evidence>
<reference evidence="4 5" key="1">
    <citation type="journal article" date="2017" name="ISME J.">
        <title>Energy and carbon metabolisms in a deep terrestrial subsurface fluid microbial community.</title>
        <authorList>
            <person name="Momper L."/>
            <person name="Jungbluth S.P."/>
            <person name="Lee M.D."/>
            <person name="Amend J.P."/>
        </authorList>
    </citation>
    <scope>NUCLEOTIDE SEQUENCE [LARGE SCALE GENOMIC DNA]</scope>
    <source>
        <strain evidence="4">SURF_26</strain>
    </source>
</reference>
<dbReference type="Pfam" id="PF00583">
    <property type="entry name" value="Acetyltransf_1"/>
    <property type="match status" value="1"/>
</dbReference>
<feature type="domain" description="N-acetyltransferase" evidence="3">
    <location>
        <begin position="6"/>
        <end position="155"/>
    </location>
</feature>
<dbReference type="AlphaFoldDB" id="A0A3A4R050"/>
<dbReference type="GO" id="GO:0008080">
    <property type="term" value="F:N-acetyltransferase activity"/>
    <property type="evidence" value="ECO:0007669"/>
    <property type="project" value="InterPro"/>
</dbReference>
<dbReference type="Proteomes" id="UP000266426">
    <property type="component" value="Unassembled WGS sequence"/>
</dbReference>
<dbReference type="Gene3D" id="3.40.630.30">
    <property type="match status" value="1"/>
</dbReference>
<dbReference type="PROSITE" id="PS51186">
    <property type="entry name" value="GNAT"/>
    <property type="match status" value="1"/>
</dbReference>
<name>A0A3A4R050_9BACT</name>